<dbReference type="InterPro" id="IPR041657">
    <property type="entry name" value="HTH_17"/>
</dbReference>
<name>A0A1H3Z3D0_SELRU</name>
<dbReference type="GO" id="GO:0003677">
    <property type="term" value="F:DNA binding"/>
    <property type="evidence" value="ECO:0007669"/>
    <property type="project" value="InterPro"/>
</dbReference>
<protein>
    <submittedName>
        <fullName evidence="2">DNA binding domain-containing protein, excisionase family</fullName>
    </submittedName>
</protein>
<sequence length="86" mass="9455">MLRFVFVKETIVALSPSGGVIVLEDEKILLTVKEFARVSGLGETCIRNLAHVEGFPALKNGRKVLIHRRAADKWLEEQACHAGTAV</sequence>
<dbReference type="EMBL" id="FNQG01000010">
    <property type="protein sequence ID" value="SEA18215.1"/>
    <property type="molecule type" value="Genomic_DNA"/>
</dbReference>
<accession>A0A1H3Z3D0</accession>
<reference evidence="2 3" key="1">
    <citation type="submission" date="2016-10" db="EMBL/GenBank/DDBJ databases">
        <authorList>
            <person name="de Groot N.N."/>
        </authorList>
    </citation>
    <scope>NUCLEOTIDE SEQUENCE [LARGE SCALE GENOMIC DNA]</scope>
    <source>
        <strain evidence="2 3">DSM 2872</strain>
    </source>
</reference>
<gene>
    <name evidence="2" type="ORF">SAMN05660648_02245</name>
</gene>
<evidence type="ECO:0000313" key="2">
    <source>
        <dbReference type="EMBL" id="SEA18215.1"/>
    </source>
</evidence>
<dbReference type="Proteomes" id="UP000183469">
    <property type="component" value="Unassembled WGS sequence"/>
</dbReference>
<dbReference type="AlphaFoldDB" id="A0A1H3Z3D0"/>
<proteinExistence type="predicted"/>
<dbReference type="InterPro" id="IPR010093">
    <property type="entry name" value="SinI_DNA-bd"/>
</dbReference>
<evidence type="ECO:0000313" key="3">
    <source>
        <dbReference type="Proteomes" id="UP000183469"/>
    </source>
</evidence>
<dbReference type="InterPro" id="IPR038148">
    <property type="entry name" value="Tn1545/Tn916_Xis"/>
</dbReference>
<organism evidence="2 3">
    <name type="scientific">Selenomonas ruminantium</name>
    <dbReference type="NCBI Taxonomy" id="971"/>
    <lineage>
        <taxon>Bacteria</taxon>
        <taxon>Bacillati</taxon>
        <taxon>Bacillota</taxon>
        <taxon>Negativicutes</taxon>
        <taxon>Selenomonadales</taxon>
        <taxon>Selenomonadaceae</taxon>
        <taxon>Selenomonas</taxon>
    </lineage>
</organism>
<evidence type="ECO:0000259" key="1">
    <source>
        <dbReference type="Pfam" id="PF12728"/>
    </source>
</evidence>
<dbReference type="Gene3D" id="3.90.105.50">
    <property type="match status" value="1"/>
</dbReference>
<dbReference type="Pfam" id="PF12728">
    <property type="entry name" value="HTH_17"/>
    <property type="match status" value="1"/>
</dbReference>
<feature type="domain" description="Helix-turn-helix" evidence="1">
    <location>
        <begin position="29"/>
        <end position="78"/>
    </location>
</feature>
<dbReference type="NCBIfam" id="TIGR01764">
    <property type="entry name" value="excise"/>
    <property type="match status" value="1"/>
</dbReference>